<dbReference type="AlphaFoldDB" id="A0A919QZ27"/>
<reference evidence="2" key="1">
    <citation type="submission" date="2021-01" db="EMBL/GenBank/DDBJ databases">
        <title>Whole genome shotgun sequence of Sphaerisporangium rufum NBRC 109079.</title>
        <authorList>
            <person name="Komaki H."/>
            <person name="Tamura T."/>
        </authorList>
    </citation>
    <scope>NUCLEOTIDE SEQUENCE</scope>
    <source>
        <strain evidence="2">NBRC 109079</strain>
    </source>
</reference>
<evidence type="ECO:0000313" key="3">
    <source>
        <dbReference type="Proteomes" id="UP000655287"/>
    </source>
</evidence>
<evidence type="ECO:0000313" key="2">
    <source>
        <dbReference type="EMBL" id="GII76746.1"/>
    </source>
</evidence>
<feature type="region of interest" description="Disordered" evidence="1">
    <location>
        <begin position="1"/>
        <end position="22"/>
    </location>
</feature>
<proteinExistence type="predicted"/>
<comment type="caution">
    <text evidence="2">The sequence shown here is derived from an EMBL/GenBank/DDBJ whole genome shotgun (WGS) entry which is preliminary data.</text>
</comment>
<dbReference type="RefSeq" id="WP_203983371.1">
    <property type="nucleotide sequence ID" value="NZ_BOOU01000025.1"/>
</dbReference>
<name>A0A919QZ27_9ACTN</name>
<protein>
    <submittedName>
        <fullName evidence="2">Uncharacterized protein</fullName>
    </submittedName>
</protein>
<dbReference type="EMBL" id="BOOU01000025">
    <property type="protein sequence ID" value="GII76746.1"/>
    <property type="molecule type" value="Genomic_DNA"/>
</dbReference>
<sequence>MKNDNTEHLRSEAGRKDVRDLPLSRLGSLAAAGHLDRDTQRPGTKVDVAAFNSSI</sequence>
<keyword evidence="3" id="KW-1185">Reference proteome</keyword>
<organism evidence="2 3">
    <name type="scientific">Sphaerisporangium rufum</name>
    <dbReference type="NCBI Taxonomy" id="1381558"/>
    <lineage>
        <taxon>Bacteria</taxon>
        <taxon>Bacillati</taxon>
        <taxon>Actinomycetota</taxon>
        <taxon>Actinomycetes</taxon>
        <taxon>Streptosporangiales</taxon>
        <taxon>Streptosporangiaceae</taxon>
        <taxon>Sphaerisporangium</taxon>
    </lineage>
</organism>
<dbReference type="Proteomes" id="UP000655287">
    <property type="component" value="Unassembled WGS sequence"/>
</dbReference>
<accession>A0A919QZ27</accession>
<gene>
    <name evidence="2" type="ORF">Sru01_17280</name>
</gene>
<evidence type="ECO:0000256" key="1">
    <source>
        <dbReference type="SAM" id="MobiDB-lite"/>
    </source>
</evidence>